<keyword evidence="4 7" id="KW-0256">Endoplasmic reticulum</keyword>
<keyword evidence="3 7" id="KW-0812">Transmembrane</keyword>
<evidence type="ECO:0000256" key="7">
    <source>
        <dbReference type="RuleBase" id="RU363059"/>
    </source>
</evidence>
<dbReference type="PANTHER" id="PTHR11009">
    <property type="entry name" value="DER1-LIKE PROTEIN, DERLIN"/>
    <property type="match status" value="1"/>
</dbReference>
<feature type="region of interest" description="Disordered" evidence="8">
    <location>
        <begin position="221"/>
        <end position="261"/>
    </location>
</feature>
<dbReference type="OrthoDB" id="1716531at2759"/>
<feature type="transmembrane region" description="Helical" evidence="7">
    <location>
        <begin position="132"/>
        <end position="154"/>
    </location>
</feature>
<reference evidence="9 10" key="1">
    <citation type="submission" date="2014-04" db="EMBL/GenBank/DDBJ databases">
        <title>Evolutionary Origins and Diversification of the Mycorrhizal Mutualists.</title>
        <authorList>
            <consortium name="DOE Joint Genome Institute"/>
            <consortium name="Mycorrhizal Genomics Consortium"/>
            <person name="Kohler A."/>
            <person name="Kuo A."/>
            <person name="Nagy L.G."/>
            <person name="Floudas D."/>
            <person name="Copeland A."/>
            <person name="Barry K.W."/>
            <person name="Cichocki N."/>
            <person name="Veneault-Fourrey C."/>
            <person name="LaButti K."/>
            <person name="Lindquist E.A."/>
            <person name="Lipzen A."/>
            <person name="Lundell T."/>
            <person name="Morin E."/>
            <person name="Murat C."/>
            <person name="Riley R."/>
            <person name="Ohm R."/>
            <person name="Sun H."/>
            <person name="Tunlid A."/>
            <person name="Henrissat B."/>
            <person name="Grigoriev I.V."/>
            <person name="Hibbett D.S."/>
            <person name="Martin F."/>
        </authorList>
    </citation>
    <scope>NUCLEOTIDE SEQUENCE [LARGE SCALE GENOMIC DNA]</scope>
    <source>
        <strain evidence="9 10">MD-312</strain>
    </source>
</reference>
<dbReference type="EMBL" id="KN839852">
    <property type="protein sequence ID" value="KIJ63108.1"/>
    <property type="molecule type" value="Genomic_DNA"/>
</dbReference>
<dbReference type="SUPFAM" id="SSF144091">
    <property type="entry name" value="Rhomboid-like"/>
    <property type="match status" value="1"/>
</dbReference>
<keyword evidence="6 7" id="KW-0472">Membrane</keyword>
<evidence type="ECO:0000256" key="6">
    <source>
        <dbReference type="ARBA" id="ARBA00023136"/>
    </source>
</evidence>
<evidence type="ECO:0000256" key="8">
    <source>
        <dbReference type="SAM" id="MobiDB-lite"/>
    </source>
</evidence>
<comment type="subcellular location">
    <subcellularLocation>
        <location evidence="1 7">Endoplasmic reticulum membrane</location>
        <topology evidence="1 7">Multi-pass membrane protein</topology>
    </subcellularLocation>
</comment>
<feature type="transmembrane region" description="Helical" evidence="7">
    <location>
        <begin position="94"/>
        <end position="112"/>
    </location>
</feature>
<feature type="transmembrane region" description="Helical" evidence="7">
    <location>
        <begin position="161"/>
        <end position="185"/>
    </location>
</feature>
<dbReference type="GO" id="GO:0006950">
    <property type="term" value="P:response to stress"/>
    <property type="evidence" value="ECO:0007669"/>
    <property type="project" value="UniProtKB-ARBA"/>
</dbReference>
<dbReference type="InterPro" id="IPR007599">
    <property type="entry name" value="DER1"/>
</dbReference>
<evidence type="ECO:0000256" key="1">
    <source>
        <dbReference type="ARBA" id="ARBA00004477"/>
    </source>
</evidence>
<dbReference type="AlphaFoldDB" id="A0A0C9W7F3"/>
<evidence type="ECO:0000313" key="10">
    <source>
        <dbReference type="Proteomes" id="UP000053820"/>
    </source>
</evidence>
<keyword evidence="5 7" id="KW-1133">Transmembrane helix</keyword>
<feature type="transmembrane region" description="Helical" evidence="7">
    <location>
        <begin position="17"/>
        <end position="35"/>
    </location>
</feature>
<gene>
    <name evidence="9" type="ORF">HYDPIDRAFT_92907</name>
</gene>
<evidence type="ECO:0000313" key="9">
    <source>
        <dbReference type="EMBL" id="KIJ63108.1"/>
    </source>
</evidence>
<organism evidence="9 10">
    <name type="scientific">Hydnomerulius pinastri MD-312</name>
    <dbReference type="NCBI Taxonomy" id="994086"/>
    <lineage>
        <taxon>Eukaryota</taxon>
        <taxon>Fungi</taxon>
        <taxon>Dikarya</taxon>
        <taxon>Basidiomycota</taxon>
        <taxon>Agaricomycotina</taxon>
        <taxon>Agaricomycetes</taxon>
        <taxon>Agaricomycetidae</taxon>
        <taxon>Boletales</taxon>
        <taxon>Boletales incertae sedis</taxon>
        <taxon>Leucogyrophana</taxon>
    </lineage>
</organism>
<dbReference type="HOGENOM" id="CLU_051898_2_0_1"/>
<dbReference type="InterPro" id="IPR035952">
    <property type="entry name" value="Rhomboid-like_sf"/>
</dbReference>
<dbReference type="Pfam" id="PF04511">
    <property type="entry name" value="DER1"/>
    <property type="match status" value="1"/>
</dbReference>
<accession>A0A0C9W7F3</accession>
<dbReference type="Proteomes" id="UP000053820">
    <property type="component" value="Unassembled WGS sequence"/>
</dbReference>
<sequence>MSEIVAELKKIPPVTRFLVASSLGITIPAILQLVSPYKLLFVTPLIVKQWELWRLHTSFFLGSMRIEYIFELVMLYRNSNSLESQHYERRSSDYAWQLFLASIGIIAFNRPLGSYSHNRALLHTLTYVMCALSPPGAQTSVMGLLTIPIAYFPYALLGMDLLMGGIGVAAQGVSGMIVGHIWWWLVWGAGTGPGGVETGRFASWGRAPRWLRNWFGEREGANAGSSRGGYQAFAPRQRAEQTAGGRTTGYNWGGGQRLGSS</sequence>
<name>A0A0C9W7F3_9AGAM</name>
<dbReference type="GO" id="GO:0005789">
    <property type="term" value="C:endoplasmic reticulum membrane"/>
    <property type="evidence" value="ECO:0007669"/>
    <property type="project" value="UniProtKB-SubCell"/>
</dbReference>
<evidence type="ECO:0000256" key="3">
    <source>
        <dbReference type="ARBA" id="ARBA00022692"/>
    </source>
</evidence>
<evidence type="ECO:0000256" key="5">
    <source>
        <dbReference type="ARBA" id="ARBA00022989"/>
    </source>
</evidence>
<feature type="compositionally biased region" description="Gly residues" evidence="8">
    <location>
        <begin position="251"/>
        <end position="261"/>
    </location>
</feature>
<proteinExistence type="inferred from homology"/>
<protein>
    <recommendedName>
        <fullName evidence="7">Derlin</fullName>
    </recommendedName>
</protein>
<comment type="similarity">
    <text evidence="2 7">Belongs to the derlin family.</text>
</comment>
<evidence type="ECO:0000256" key="2">
    <source>
        <dbReference type="ARBA" id="ARBA00008917"/>
    </source>
</evidence>
<evidence type="ECO:0000256" key="4">
    <source>
        <dbReference type="ARBA" id="ARBA00022824"/>
    </source>
</evidence>
<comment type="function">
    <text evidence="7">May be involved in the degradation of misfolded endoplasmic reticulum (ER) luminal proteins.</text>
</comment>
<keyword evidence="10" id="KW-1185">Reference proteome</keyword>